<feature type="region of interest" description="Disordered" evidence="1">
    <location>
        <begin position="1"/>
        <end position="32"/>
    </location>
</feature>
<dbReference type="AlphaFoldDB" id="A0AAD5TDQ1"/>
<gene>
    <name evidence="3" type="ORF">HDU87_000612</name>
</gene>
<keyword evidence="4" id="KW-1185">Reference proteome</keyword>
<proteinExistence type="predicted"/>
<evidence type="ECO:0000256" key="1">
    <source>
        <dbReference type="SAM" id="MobiDB-lite"/>
    </source>
</evidence>
<evidence type="ECO:0000259" key="2">
    <source>
        <dbReference type="Pfam" id="PF10544"/>
    </source>
</evidence>
<dbReference type="Pfam" id="PF10544">
    <property type="entry name" value="T5orf172"/>
    <property type="match status" value="1"/>
</dbReference>
<dbReference type="EMBL" id="JADGJQ010000106">
    <property type="protein sequence ID" value="KAJ3169441.1"/>
    <property type="molecule type" value="Genomic_DNA"/>
</dbReference>
<sequence length="288" mass="32668">MLPHQQLHHDRQPANNPPPPHQSSMLKELSKTQLSPADYVDRHGTRALFGDYLEYLAADIRACEAILRTDITAYERRTVHERVRSAEARKSQRKAFEKAKKQAHVRSDTDGFPVCAKHASRKHVLALKIYAVFEQWDSKGMVEAAPSANPNNLRKASGYIARNALNNGRSRRPGFFYLFECVDMNPHVLKFGVDFCEFDDDVEGRISTHESSSCDPDINHYAVSKHFPDASLFDHVVNMLLALAKVNVQCPCGQTNHKEYFELGQFAVQMGTGLWKLFRDIVPFTQAV</sequence>
<accession>A0AAD5TDQ1</accession>
<feature type="domain" description="Bacteriophage T5 Orf172 DNA-binding" evidence="2">
    <location>
        <begin position="200"/>
        <end position="263"/>
    </location>
</feature>
<reference evidence="3" key="1">
    <citation type="submission" date="2020-05" db="EMBL/GenBank/DDBJ databases">
        <title>Phylogenomic resolution of chytrid fungi.</title>
        <authorList>
            <person name="Stajich J.E."/>
            <person name="Amses K."/>
            <person name="Simmons R."/>
            <person name="Seto K."/>
            <person name="Myers J."/>
            <person name="Bonds A."/>
            <person name="Quandt C.A."/>
            <person name="Barry K."/>
            <person name="Liu P."/>
            <person name="Grigoriev I."/>
            <person name="Longcore J.E."/>
            <person name="James T.Y."/>
        </authorList>
    </citation>
    <scope>NUCLEOTIDE SEQUENCE</scope>
    <source>
        <strain evidence="3">JEL0379</strain>
    </source>
</reference>
<protein>
    <recommendedName>
        <fullName evidence="2">Bacteriophage T5 Orf172 DNA-binding domain-containing protein</fullName>
    </recommendedName>
</protein>
<organism evidence="3 4">
    <name type="scientific">Geranomyces variabilis</name>
    <dbReference type="NCBI Taxonomy" id="109894"/>
    <lineage>
        <taxon>Eukaryota</taxon>
        <taxon>Fungi</taxon>
        <taxon>Fungi incertae sedis</taxon>
        <taxon>Chytridiomycota</taxon>
        <taxon>Chytridiomycota incertae sedis</taxon>
        <taxon>Chytridiomycetes</taxon>
        <taxon>Spizellomycetales</taxon>
        <taxon>Powellomycetaceae</taxon>
        <taxon>Geranomyces</taxon>
    </lineage>
</organism>
<evidence type="ECO:0000313" key="4">
    <source>
        <dbReference type="Proteomes" id="UP001212152"/>
    </source>
</evidence>
<comment type="caution">
    <text evidence="3">The sequence shown here is derived from an EMBL/GenBank/DDBJ whole genome shotgun (WGS) entry which is preliminary data.</text>
</comment>
<dbReference type="InterPro" id="IPR018306">
    <property type="entry name" value="Phage_T5_Orf172_DNA-bd"/>
</dbReference>
<dbReference type="Proteomes" id="UP001212152">
    <property type="component" value="Unassembled WGS sequence"/>
</dbReference>
<evidence type="ECO:0000313" key="3">
    <source>
        <dbReference type="EMBL" id="KAJ3169441.1"/>
    </source>
</evidence>
<name>A0AAD5TDQ1_9FUNG</name>